<organism evidence="2 3">
    <name type="scientific">Caldinitratiruptor microaerophilus</name>
    <dbReference type="NCBI Taxonomy" id="671077"/>
    <lineage>
        <taxon>Bacteria</taxon>
        <taxon>Bacillati</taxon>
        <taxon>Bacillota</taxon>
        <taxon>Clostridia</taxon>
        <taxon>Eubacteriales</taxon>
        <taxon>Symbiobacteriaceae</taxon>
        <taxon>Caldinitratiruptor</taxon>
    </lineage>
</organism>
<proteinExistence type="predicted"/>
<dbReference type="AlphaFoldDB" id="A0AA35CNN3"/>
<evidence type="ECO:0000313" key="3">
    <source>
        <dbReference type="Proteomes" id="UP001163687"/>
    </source>
</evidence>
<feature type="compositionally biased region" description="Low complexity" evidence="1">
    <location>
        <begin position="156"/>
        <end position="177"/>
    </location>
</feature>
<name>A0AA35CNN3_9FIRM</name>
<dbReference type="KEGG" id="cmic:caldi_17300"/>
<evidence type="ECO:0000256" key="1">
    <source>
        <dbReference type="SAM" id="MobiDB-lite"/>
    </source>
</evidence>
<protein>
    <submittedName>
        <fullName evidence="2">Uncharacterized protein</fullName>
    </submittedName>
</protein>
<sequence length="199" mass="21015">MAATRRSYDAAVRIPWQAQVGRPWGVATAGSLRSVMEAIVRFVRGGPWACGRRQEHRTLAELAALRRRLDAACSAVTEAGHLRADLGHLMEEVHRLRATCEGLERLIIGLAGDRPVYVDKVAIGRLEYVVGAVYVSEVSGSLNLGYSYAVRVGGDAAAGAGRRPPGPAGRSPAAGSADPRRPHPAPPPRTPSGGKGVGR</sequence>
<feature type="region of interest" description="Disordered" evidence="1">
    <location>
        <begin position="156"/>
        <end position="199"/>
    </location>
</feature>
<accession>A0AA35CNN3</accession>
<evidence type="ECO:0000313" key="2">
    <source>
        <dbReference type="EMBL" id="BDG60640.1"/>
    </source>
</evidence>
<keyword evidence="3" id="KW-1185">Reference proteome</keyword>
<gene>
    <name evidence="2" type="ORF">caldi_17300</name>
</gene>
<reference evidence="2" key="1">
    <citation type="submission" date="2022-03" db="EMBL/GenBank/DDBJ databases">
        <title>Complete genome sequence of Caldinitratiruptor microaerophilus.</title>
        <authorList>
            <person name="Mukaiyama R."/>
            <person name="Nishiyama T."/>
            <person name="Ueda K."/>
        </authorList>
    </citation>
    <scope>NUCLEOTIDE SEQUENCE</scope>
    <source>
        <strain evidence="2">JCM 16183</strain>
    </source>
</reference>
<dbReference type="Proteomes" id="UP001163687">
    <property type="component" value="Chromosome"/>
</dbReference>
<dbReference type="EMBL" id="AP025628">
    <property type="protein sequence ID" value="BDG60640.1"/>
    <property type="molecule type" value="Genomic_DNA"/>
</dbReference>